<comment type="similarity">
    <text evidence="5">In the N-terminal section; belongs to the CdiA toxin family.</text>
</comment>
<dbReference type="NCBIfam" id="TIGR01731">
    <property type="entry name" value="fil_hemag_20aa"/>
    <property type="match status" value="22"/>
</dbReference>
<evidence type="ECO:0000256" key="1">
    <source>
        <dbReference type="ARBA" id="ARBA00004219"/>
    </source>
</evidence>
<evidence type="ECO:0000256" key="5">
    <source>
        <dbReference type="ARBA" id="ARBA00024043"/>
    </source>
</evidence>
<evidence type="ECO:0000256" key="4">
    <source>
        <dbReference type="ARBA" id="ARBA00023026"/>
    </source>
</evidence>
<dbReference type="InterPro" id="IPR011050">
    <property type="entry name" value="Pectin_lyase_fold/virulence"/>
</dbReference>
<keyword evidence="4" id="KW-0843">Virulence</keyword>
<feature type="domain" description="Filamentous haemagglutinin FhaB/tRNA nuclease CdiA-like TPS" evidence="7">
    <location>
        <begin position="54"/>
        <end position="175"/>
    </location>
</feature>
<keyword evidence="6" id="KW-0732">Signal</keyword>
<dbReference type="InterPro" id="IPR006914">
    <property type="entry name" value="VENN_dom"/>
</dbReference>
<sequence length="4367" mass="450975">MDAKATKQGDPRFSLVCRAVVYQLCLMMALQPAHPAFAGGIAVATGNTTLNQAGNGVPIVDIATPNGAGLSHNIYHDFNVGQAGVILNNATGQLTQTQLGGLIQNNPHLNGQAANLIINEVVGANPSQLQGYLEVAGQQAGVVVANPNGLTCDGCGFINTPNVTLSTGKPVLDAHGQLQMLDVKQGALTVGGKGLDGSRQASVDLVARAVQLNGALHGQTVNVVAGANKVNRQTGEVVAQAGNGPVPEVAIDTAALGGMYAGKIRLVSTEQGVGVNLANLVAKQGDLTLDANGRIRLRDSSSAGNLQVSSKSDLAVTGAIQSGGAVHLEAAGELTAQNANIAVTGDATLTAGTQQLQQSKISSGGKLALQASDAVVVREGALQGETIHATARQVDTQAALTAKDVTLQAEQLRQAGNIQGSSVRLAGGALRHEGTTQAAQRLTIDAKTLDNQGTLKSGQAMTVALGERGHNAGQLSAGDSLAIRAGSRWEQGAQGKSEASKSIQLQAEQVSLAGETETGALDIHAAELTVAGKVKGNAVQLQAGVLNNQGEVQAGQTLSWQGSRLANSGTLQGDKQLVLKGEDLLNQGTLAGGDSLTLQAGTLNNEGRIASQAVTLDGRQLRSSGTLLGVSRLSLKGDELALTGQQLTDGELQLGSRLLQLSGQSLVGGQAKVTAETGNFDGLLKAQSLVLKVNQAVSEGQLHSREGLTWQGQRLATGKGSELLANQGVSLSGDQLLLGGTVGAGQEMVIKGKEVTQSGQLASGQTLTMDADELVLAGLVQGRAIALTSDRATQQGRILATDALSWHSKQLAGNGWLQAGQTLNLAGGQLTHSGTAVTAGKLALTFAELSSTGGLFANEMAVTGSRLILKGVLESKASAQVKADELQLGGELRTGTDLALGATLLTLSGTQRVGGNLQLQAEQAEVSGELEVGKQLKLDVKTLASSGKLLARQADITATNWQQHGALTIDDELVWRGDNLTQDADSALQAGGSLSLAGDDIALAGSVAAKGDVAVTANAYQQQGSMNTAQVLRIDASTLQLGGTTQAKAAQLHSQVGVSRGQHLIDQQLNWQSDALTNQGWLQAGDSLTLVGRVLENEGTVIAGGDHQLNAKEQLINRGNLAGNTLSLTGKSLQSGGLLQGKQGVTLQAEEATLTGRLASQGDVQLGASLLVLGGNANIGGALTLEGDTQQLAGVWRVGGLLQSTGKQLTLNGDWQAGQWQLQADALTNKGRLASEQAANIQVEEWHNEEGATLVAGGPLSLTGKRLLQQGAWLGNGNQTLVVDEITQRGQWVGDGALQVEGRKLVNSGTMRAASFGLKLDELENLGRMESSGELNWQGAQWRNQGALLAGRATLTGDTLFNSGEVGTRQLDMTATTRLDNRGVLVGKGGMSLTAATLDSQGDMLSNGPIQLGASLLTLNGLTQADGELVVTADQATLGGNLAADQLQWRGKTLVMSGTTAAREVTLSGEQVTLDGTLKGDRQQVTAATLTTGQQSQLLAKDGQRLTAGQMTLRGSAVAGGAQHINATRLSQQGVLASGGSLSLQVTDTLRNDGKVSAEAVTLTAAHIDNGGALVSKEALSLKTGTLTNRGHWQSDKGITLTATRLLNSGQWVSGLSQVLTLDALDNSGTLLAGGGLTVSAPQVSSSGKLLANQDLLLSANEVLLGSGSTTASNGLLQLHAGKLTSQGTLSSAGNLNWQGSRLEHSGSAVTNAVLTLQGESVTLDGALQGEQVLLETGTLATRGNLTSHGDLTVNARGAVQHLGQMQGNQVVLHSASWQGSGGVSSGGALELRTGQLQLSGPWRIRGGADIQADAMTLGGSLVSGGNLMLTSRGALTSQAGSQLVSGGALSLDGGTLTQQGLWQSERAMTLKGGRFEQQGDLLAGGDLTLRSGHWLQGGKAQVRGTLNAALTEGATLAGNVLADTGVQLTAPSLTLKGTLASKGNVSLNANTLISQLGNLLSGGELAMNAARIEQQGRVETVRLQSGGELQNDGVVLVSGQGTVSGARLDNRGTLQGDGLTISSRQLDNRGALLGNTLTLTNDTLVNRGRVQGGALSLTTQQLDNGHGAVLRGQNAGDITAATLTNAGELSSAGRLLLKGNQLDNSGLVSANWLEASPLARLANSGTLFGQQVTLRSGELYAPGKILAGQKAALDAGRVTGIGEWLSGGDLALKTGSSLTSQGTLSAKGALDLQVQGDWQHQGQWGAGARFTTAVSGQLNNRGALVSNGVMQLGAQRLENSGSVQSGQGLTLNTQGELRNTGMLASQGDLGWQGESLFNGGTVYSGGSQTLTANSNLTNEYGTLLAERGATIKVNNGQLINASGTIDGGNGEISISALELTNKKAVFEYLSGENERIVFRPDPYTQDGMPGALVLVPDTPPDGYFGRTIMASEADYYQLKKTLINEDKIATSFGDTNGLYVVNEDENTGALRLYVTRAQSTIIKDSLASSINSSGRVTIYADVVNNLSGSISAGNDLNVSSSVLNNHGFSSGGRYEYAEYDKESLSGGMLGSMVLYMYLRHGNVIKSAEIEGEDRSSYISAGGNLTGTVAGMIDNVTIKAHAGPVSSTTQRPSLSLPQVQGAEAGPGLQGDTQYLSQVLKPVGSDNGVPLPDFQLPSGDKGLFTVNGNSDSPYLIEVNPLLANLGQAGNGMLERIDAALQQQLQGAGPLSFDAVSGNGGISQVAGHGADWALPGRASGGVNSPELQSLSGITSPNSGHVATLGQWQQSLQPGFTSNDSGLHVAGGAASVADQWQPHLQPGWQPPVVTAVAVTGPGTVQTSLQAVPALATQPQLETSPTLTQVDQFLGSSYFFGQVNFTPEKDIKLLGDAAFDTRVIRDAVLAQTGRRFINGEIGSDLAQMRALIDSAAQNQRELGLMPGVALTAAQVSQLGRSMVWWEPVWYQGKIVLAPKLYLTEADKRHLSGSVITAANIDLTAGGINNSGTLLADGNLSLKSGSTLVNQGQIQAGGRLELIAKGDILNQNLIKGGEVAMASLDGSVRNETLTAQRHVDVNGVLSDVLSEQTRFSRTDIGDMARIESAGNLLLQAGQDISLSASNLLAGLDMTLNAGRDITIGSLEDRRKWEEGNSRFARVEQLMSSLDAGRALRLSADRDITISASSLTAKGYASLTAGNEIMLKTANNEASQYATRRNGYDSSHQREEVGVNLNADNIALRAGSDIAMRAANVQAEGELAVTAGRDLLLEAGDAMDYRESYTKETKKKAFSKKSTTTHDVSEQHMAQATELGGQYVLLKAQQDMAVKGSNVVGDLGATLLAGRDLNIDTVDLLNRELHFRETKRSGLMGSGGIGFTIGKQQQSSDMVGTALVREGSSVGSVQGNVTLQAGNRLQVSGSDIIAGKDLLLVGKDVTIASAEQQVTRKEEVKSKSAGLTVALTGGAVTALQSAYDTVKTSKESSNDRLVALQGAKAAMNGYQAWQGMQAMADAGGVPDPSFVGIAISVGNQRSQSNSQSSETNALTSELNAGGDVSVLAKGDESNGGGDLVVSGSSIKGQKVMLGAARDLVLQSAVNSSDTSGSNQSNGWNAGISFGFSQGSAGISIFANMNAAKGKENGDSGRYTETNITAGDILTLKSGRDATLLGAQVSGDKVTADIGRNLTLTSQQDNDHYQSKQSSIAAGGSFTFGSMTGSGYINASRQKINSDFESVVEQTGLFAGKQGFDIRVGEHTQLNGAVLAGSEDESKNRLSTGTLGWSDLVNRADYKVESQSVGISGSGDSTKGFSSIAAMGSLGGSNSSGSASSTSFASISGGTIDIRDGKAQQQDLVTLHRDPTQAANGLSPIFDKQKELERMQEAQLIGEVGQQATQLVVSHHLDKANQKAKDDPEYANSKEYKALQEKWGIGSNFQRGMQAATAALQGLAGGDLTQAAAGAASPYLAQMVKQQTDDGPSRVMAHALVQGALAAAQNKNAMVGATGAATGELVGMMATQLYHKDASQLTEGEKETVSTLATLAAGLAGGLTGDSTASALAGAQTGKTVVENNLLAPSEYNVLSKALDDFDKGKNPLEAAKQIVLLTNKDNVTDGLLYQLQQGKPLSEQDKRILASALDQYGYELQTKYGYTEQQAFAAIEKVKAGEAIVAPAADVATYNKARAYLINYGIQSGQAAVGTDALLALPGNLGTILRSTVAAGGAYQAGTGVGQLIEGQNVDGLINAGLGTAAIFGSVASNKVIGSAGEKTQAATKTINSSADATPPLHLRGVDNSSVVLDKKIHTSIPKVEAELVDNVGGKIFKDTNQGNRPDYFLGDHSRPTLINDRIEAKIEKNPTKRLPNGNMASAHAEVGAIQQAFESGITIGRDMNMRVTKEPICGFCRGDIAAMADKAGLKSLTVYEESTGKTLHWNPGMKSLKEKN</sequence>
<dbReference type="InterPro" id="IPR057580">
    <property type="entry name" value="Deam_C"/>
</dbReference>
<evidence type="ECO:0000256" key="3">
    <source>
        <dbReference type="ARBA" id="ARBA00022913"/>
    </source>
</evidence>
<dbReference type="Pfam" id="PF05594">
    <property type="entry name" value="Fil_haemagg"/>
    <property type="match status" value="12"/>
</dbReference>
<evidence type="ECO:0000256" key="2">
    <source>
        <dbReference type="ARBA" id="ARBA00022656"/>
    </source>
</evidence>
<dbReference type="InterPro" id="IPR025157">
    <property type="entry name" value="Hemagglutinin_rpt"/>
</dbReference>
<name>A0ABS5GN68_9GAMM</name>
<comment type="subcellular location">
    <subcellularLocation>
        <location evidence="1">Target cell</location>
        <location evidence="1">Target cell cytoplasm</location>
    </subcellularLocation>
</comment>
<dbReference type="RefSeq" id="WP_212512948.1">
    <property type="nucleotide sequence ID" value="NZ_CAWQDX010000035.1"/>
</dbReference>
<evidence type="ECO:0000256" key="6">
    <source>
        <dbReference type="SAM" id="SignalP"/>
    </source>
</evidence>
<dbReference type="Pfam" id="PF05860">
    <property type="entry name" value="TPS"/>
    <property type="match status" value="1"/>
</dbReference>
<dbReference type="Pfam" id="PF13332">
    <property type="entry name" value="Fil_haemagg_2"/>
    <property type="match status" value="3"/>
</dbReference>
<dbReference type="InterPro" id="IPR012334">
    <property type="entry name" value="Pectin_lyas_fold"/>
</dbReference>
<dbReference type="Pfam" id="PF24241">
    <property type="entry name" value="Deam_C"/>
    <property type="match status" value="1"/>
</dbReference>
<dbReference type="Pfam" id="PF04829">
    <property type="entry name" value="PT-VENN"/>
    <property type="match status" value="1"/>
</dbReference>
<dbReference type="SMART" id="SM00912">
    <property type="entry name" value="Haemagg_act"/>
    <property type="match status" value="1"/>
</dbReference>
<dbReference type="InterPro" id="IPR008638">
    <property type="entry name" value="FhaB/CdiA-like_TPS"/>
</dbReference>
<evidence type="ECO:0000313" key="9">
    <source>
        <dbReference type="Proteomes" id="UP000675653"/>
    </source>
</evidence>
<dbReference type="InterPro" id="IPR010069">
    <property type="entry name" value="CdiA_FHA1_rpt"/>
</dbReference>
<feature type="signal peptide" evidence="6">
    <location>
        <begin position="1"/>
        <end position="38"/>
    </location>
</feature>
<evidence type="ECO:0000259" key="7">
    <source>
        <dbReference type="SMART" id="SM00912"/>
    </source>
</evidence>
<evidence type="ECO:0000313" key="8">
    <source>
        <dbReference type="EMBL" id="MBR7628468.1"/>
    </source>
</evidence>
<dbReference type="NCBIfam" id="TIGR01901">
    <property type="entry name" value="adhes_NPXG"/>
    <property type="match status" value="1"/>
</dbReference>
<dbReference type="InterPro" id="IPR008619">
    <property type="entry name" value="Filamentous_hemagglutn_rpt"/>
</dbReference>
<dbReference type="SUPFAM" id="SSF51126">
    <property type="entry name" value="Pectin lyase-like"/>
    <property type="match status" value="2"/>
</dbReference>
<keyword evidence="9" id="KW-1185">Reference proteome</keyword>
<dbReference type="Gene3D" id="2.160.20.10">
    <property type="entry name" value="Single-stranded right-handed beta-helix, Pectin lyase-like"/>
    <property type="match status" value="1"/>
</dbReference>
<protein>
    <submittedName>
        <fullName evidence="8">Hemagglutinin repeat-containing protein</fullName>
    </submittedName>
</protein>
<feature type="chain" id="PRO_5046503688" evidence="6">
    <location>
        <begin position="39"/>
        <end position="4367"/>
    </location>
</feature>
<accession>A0ABS5GN68</accession>
<dbReference type="EMBL" id="JAGRZL010000014">
    <property type="protein sequence ID" value="MBR7628468.1"/>
    <property type="molecule type" value="Genomic_DNA"/>
</dbReference>
<proteinExistence type="inferred from homology"/>
<organism evidence="8 9">
    <name type="scientific">Aeromonas popoffii</name>
    <dbReference type="NCBI Taxonomy" id="70856"/>
    <lineage>
        <taxon>Bacteria</taxon>
        <taxon>Pseudomonadati</taxon>
        <taxon>Pseudomonadota</taxon>
        <taxon>Gammaproteobacteria</taxon>
        <taxon>Aeromonadales</taxon>
        <taxon>Aeromonadaceae</taxon>
        <taxon>Aeromonas</taxon>
    </lineage>
</organism>
<dbReference type="Proteomes" id="UP000675653">
    <property type="component" value="Unassembled WGS sequence"/>
</dbReference>
<keyword evidence="3" id="KW-1266">Target cell cytoplasm</keyword>
<gene>
    <name evidence="8" type="ORF">KAT72_05330</name>
</gene>
<keyword evidence="2" id="KW-0800">Toxin</keyword>
<reference evidence="8 9" key="1">
    <citation type="submission" date="2021-04" db="EMBL/GenBank/DDBJ databases">
        <title>Draft Genome of Aeromonas popoffii ID682, isolated from a natural water source in Idaho.</title>
        <authorList>
            <person name="Testerman T."/>
            <person name="Graf J."/>
        </authorList>
    </citation>
    <scope>NUCLEOTIDE SEQUENCE [LARGE SCALE GENOMIC DNA]</scope>
    <source>
        <strain evidence="8 9">ID682</strain>
    </source>
</reference>
<comment type="caution">
    <text evidence="8">The sequence shown here is derived from an EMBL/GenBank/DDBJ whole genome shotgun (WGS) entry which is preliminary data.</text>
</comment>